<dbReference type="AlphaFoldDB" id="A0AAN9LKH1"/>
<keyword evidence="6 9" id="KW-0326">Glycosidase</keyword>
<evidence type="ECO:0000256" key="10">
    <source>
        <dbReference type="SAM" id="SignalP"/>
    </source>
</evidence>
<comment type="caution">
    <text evidence="11">The sequence shown here is derived from an EMBL/GenBank/DDBJ whole genome shotgun (WGS) entry which is preliminary data.</text>
</comment>
<evidence type="ECO:0000256" key="4">
    <source>
        <dbReference type="ARBA" id="ARBA00022525"/>
    </source>
</evidence>
<dbReference type="SUPFAM" id="SSF51126">
    <property type="entry name" value="Pectin lyase-like"/>
    <property type="match status" value="1"/>
</dbReference>
<keyword evidence="5 9" id="KW-0378">Hydrolase</keyword>
<evidence type="ECO:0000256" key="8">
    <source>
        <dbReference type="PROSITE-ProRule" id="PRU10052"/>
    </source>
</evidence>
<dbReference type="Gene3D" id="2.160.20.10">
    <property type="entry name" value="Single-stranded right-handed beta-helix, Pectin lyase-like"/>
    <property type="match status" value="1"/>
</dbReference>
<evidence type="ECO:0000256" key="1">
    <source>
        <dbReference type="ARBA" id="ARBA00004191"/>
    </source>
</evidence>
<feature type="signal peptide" evidence="10">
    <location>
        <begin position="1"/>
        <end position="24"/>
    </location>
</feature>
<comment type="similarity">
    <text evidence="2 9">Belongs to the glycosyl hydrolase 28 family.</text>
</comment>
<dbReference type="GO" id="GO:0005975">
    <property type="term" value="P:carbohydrate metabolic process"/>
    <property type="evidence" value="ECO:0007669"/>
    <property type="project" value="InterPro"/>
</dbReference>
<evidence type="ECO:0000313" key="11">
    <source>
        <dbReference type="EMBL" id="KAK7337662.1"/>
    </source>
</evidence>
<evidence type="ECO:0000256" key="2">
    <source>
        <dbReference type="ARBA" id="ARBA00008834"/>
    </source>
</evidence>
<evidence type="ECO:0000313" key="12">
    <source>
        <dbReference type="Proteomes" id="UP001367508"/>
    </source>
</evidence>
<dbReference type="EMBL" id="JAYMYQ010000004">
    <property type="protein sequence ID" value="KAK7337662.1"/>
    <property type="molecule type" value="Genomic_DNA"/>
</dbReference>
<feature type="chain" id="PRO_5042943961" description="Polygalacturonase" evidence="10">
    <location>
        <begin position="25"/>
        <end position="331"/>
    </location>
</feature>
<keyword evidence="4" id="KW-0964">Secreted</keyword>
<dbReference type="PANTHER" id="PTHR31375">
    <property type="match status" value="1"/>
</dbReference>
<dbReference type="GO" id="GO:0071555">
    <property type="term" value="P:cell wall organization"/>
    <property type="evidence" value="ECO:0007669"/>
    <property type="project" value="UniProtKB-KW"/>
</dbReference>
<evidence type="ECO:0000256" key="7">
    <source>
        <dbReference type="ARBA" id="ARBA00023316"/>
    </source>
</evidence>
<evidence type="ECO:0008006" key="13">
    <source>
        <dbReference type="Google" id="ProtNLM"/>
    </source>
</evidence>
<comment type="subcellular location">
    <subcellularLocation>
        <location evidence="1">Secreted</location>
        <location evidence="1">Cell wall</location>
    </subcellularLocation>
</comment>
<feature type="active site" evidence="8">
    <location>
        <position position="239"/>
    </location>
</feature>
<dbReference type="InterPro" id="IPR011050">
    <property type="entry name" value="Pectin_lyase_fold/virulence"/>
</dbReference>
<dbReference type="InterPro" id="IPR006626">
    <property type="entry name" value="PbH1"/>
</dbReference>
<dbReference type="InterPro" id="IPR012334">
    <property type="entry name" value="Pectin_lyas_fold"/>
</dbReference>
<evidence type="ECO:0000256" key="5">
    <source>
        <dbReference type="ARBA" id="ARBA00022801"/>
    </source>
</evidence>
<organism evidence="11 12">
    <name type="scientific">Canavalia gladiata</name>
    <name type="common">Sword bean</name>
    <name type="synonym">Dolichos gladiatus</name>
    <dbReference type="NCBI Taxonomy" id="3824"/>
    <lineage>
        <taxon>Eukaryota</taxon>
        <taxon>Viridiplantae</taxon>
        <taxon>Streptophyta</taxon>
        <taxon>Embryophyta</taxon>
        <taxon>Tracheophyta</taxon>
        <taxon>Spermatophyta</taxon>
        <taxon>Magnoliopsida</taxon>
        <taxon>eudicotyledons</taxon>
        <taxon>Gunneridae</taxon>
        <taxon>Pentapetalae</taxon>
        <taxon>rosids</taxon>
        <taxon>fabids</taxon>
        <taxon>Fabales</taxon>
        <taxon>Fabaceae</taxon>
        <taxon>Papilionoideae</taxon>
        <taxon>50 kb inversion clade</taxon>
        <taxon>NPAAA clade</taxon>
        <taxon>indigoferoid/millettioid clade</taxon>
        <taxon>Phaseoleae</taxon>
        <taxon>Canavalia</taxon>
    </lineage>
</organism>
<protein>
    <recommendedName>
        <fullName evidence="13">Polygalacturonase</fullName>
    </recommendedName>
</protein>
<keyword evidence="10" id="KW-0732">Signal</keyword>
<sequence>MTYVHVLFISTCFWLWLYPNSIHSRLDSCANEKNYLYLKPPSHNSFLHSPSNYGPCVVDVTVFGAVGNDVSDDTSIHVVPKGFIFMMQPTIFTGPCISNLTFQIDGTIVALDGPKSWPRESGKRWLVFDRINGLTLEGGGVIDGRGQKWWDLSAMSSNLTIKGIKLSNSPEFHLRFDNCIEMININSHALSRNTDGIHIENTKNVNIYSSVISNGDDCVSIGGGCYNVDIRNITCGPSHGISIGSLGRPNSRACVSNITVADSFIKHSDNGVRIKTWPGGEGEVFNVTFKNIEMDIVRNPIIIDQYYCLSKSKECLNQSSAVVFISNVGYS</sequence>
<gene>
    <name evidence="11" type="ORF">VNO77_18247</name>
</gene>
<dbReference type="Proteomes" id="UP001367508">
    <property type="component" value="Unassembled WGS sequence"/>
</dbReference>
<dbReference type="Pfam" id="PF00295">
    <property type="entry name" value="Glyco_hydro_28"/>
    <property type="match status" value="1"/>
</dbReference>
<evidence type="ECO:0000256" key="3">
    <source>
        <dbReference type="ARBA" id="ARBA00022512"/>
    </source>
</evidence>
<dbReference type="SMART" id="SM00710">
    <property type="entry name" value="PbH1"/>
    <property type="match status" value="4"/>
</dbReference>
<proteinExistence type="inferred from homology"/>
<evidence type="ECO:0000256" key="6">
    <source>
        <dbReference type="ARBA" id="ARBA00023295"/>
    </source>
</evidence>
<evidence type="ECO:0000256" key="9">
    <source>
        <dbReference type="RuleBase" id="RU361169"/>
    </source>
</evidence>
<keyword evidence="3" id="KW-0134">Cell wall</keyword>
<reference evidence="11 12" key="1">
    <citation type="submission" date="2024-01" db="EMBL/GenBank/DDBJ databases">
        <title>The genomes of 5 underutilized Papilionoideae crops provide insights into root nodulation and disease resistanc.</title>
        <authorList>
            <person name="Jiang F."/>
        </authorList>
    </citation>
    <scope>NUCLEOTIDE SEQUENCE [LARGE SCALE GENOMIC DNA]</scope>
    <source>
        <strain evidence="11">LVBAO_FW01</strain>
        <tissue evidence="11">Leaves</tissue>
    </source>
</reference>
<accession>A0AAN9LKH1</accession>
<dbReference type="PROSITE" id="PS00502">
    <property type="entry name" value="POLYGALACTURONASE"/>
    <property type="match status" value="1"/>
</dbReference>
<dbReference type="InterPro" id="IPR000743">
    <property type="entry name" value="Glyco_hydro_28"/>
</dbReference>
<name>A0AAN9LKH1_CANGL</name>
<keyword evidence="7" id="KW-0961">Cell wall biogenesis/degradation</keyword>
<keyword evidence="12" id="KW-1185">Reference proteome</keyword>
<dbReference type="GO" id="GO:0004650">
    <property type="term" value="F:polygalacturonase activity"/>
    <property type="evidence" value="ECO:0007669"/>
    <property type="project" value="InterPro"/>
</dbReference>